<dbReference type="Proteomes" id="UP000831701">
    <property type="component" value="Chromosome 1"/>
</dbReference>
<evidence type="ECO:0000313" key="2">
    <source>
        <dbReference type="Proteomes" id="UP000831701"/>
    </source>
</evidence>
<reference evidence="1" key="1">
    <citation type="submission" date="2022-04" db="EMBL/GenBank/DDBJ databases">
        <title>Jade perch genome.</title>
        <authorList>
            <person name="Chao B."/>
        </authorList>
    </citation>
    <scope>NUCLEOTIDE SEQUENCE</scope>
    <source>
        <strain evidence="1">CB-2022</strain>
    </source>
</reference>
<keyword evidence="2" id="KW-1185">Reference proteome</keyword>
<accession>A0ACB8XBR3</accession>
<dbReference type="EMBL" id="CM041531">
    <property type="protein sequence ID" value="KAI3377772.1"/>
    <property type="molecule type" value="Genomic_DNA"/>
</dbReference>
<evidence type="ECO:0000313" key="1">
    <source>
        <dbReference type="EMBL" id="KAI3377772.1"/>
    </source>
</evidence>
<proteinExistence type="predicted"/>
<comment type="caution">
    <text evidence="1">The sequence shown here is derived from an EMBL/GenBank/DDBJ whole genome shotgun (WGS) entry which is preliminary data.</text>
</comment>
<organism evidence="1 2">
    <name type="scientific">Scortum barcoo</name>
    <name type="common">barcoo grunter</name>
    <dbReference type="NCBI Taxonomy" id="214431"/>
    <lineage>
        <taxon>Eukaryota</taxon>
        <taxon>Metazoa</taxon>
        <taxon>Chordata</taxon>
        <taxon>Craniata</taxon>
        <taxon>Vertebrata</taxon>
        <taxon>Euteleostomi</taxon>
        <taxon>Actinopterygii</taxon>
        <taxon>Neopterygii</taxon>
        <taxon>Teleostei</taxon>
        <taxon>Neoteleostei</taxon>
        <taxon>Acanthomorphata</taxon>
        <taxon>Eupercaria</taxon>
        <taxon>Centrarchiformes</taxon>
        <taxon>Terapontoidei</taxon>
        <taxon>Terapontidae</taxon>
        <taxon>Scortum</taxon>
    </lineage>
</organism>
<feature type="non-terminal residue" evidence="1">
    <location>
        <position position="1"/>
    </location>
</feature>
<protein>
    <submittedName>
        <fullName evidence="1">Uncharacterized protein</fullName>
    </submittedName>
</protein>
<sequence length="351" mass="37240">LWEFELEDYDADVRPLLKLAWEVNTSMKMRDVEFEARWLLSSPEAAPPQFQHPKIISQADICQEPDRAAAGSPWPQTAWPTGGGDGGGSKSPAGLSGCLLLPPPSTCPPSSSVQWLLGLEEALLKIITEIAAGEICALFQPQAVTTVSSETAEQPAPCFELKSAVVPAPSPPMSSLAVVIPSVLDPERRGEEPTEEPDSAVVLAPSPPETPAAEVTSSVLDAKNKNEEPTKEPTSAVDSAPPPLMSPPAVVIPSVLDPEHRDEETTRDPSPPVIADDEPPVITAKQAEPVQLPTPNTEPPSVTHPAKVTTSVLDGERKNEDPPQRTRLCCGFNSSTSYEPSSCGHTLSPAS</sequence>
<name>A0ACB8XBR3_9TELE</name>
<gene>
    <name evidence="1" type="ORF">L3Q82_008919</name>
</gene>